<sequence length="125" mass="13438">MLPSHMKLHRPEEFRAVMRSRKKKGSATVVVHYLSPGTGLPGSSAVRVTTPSPRFGLVVGKNVGNAVTRHRVSRRLRHILFSLAPAIEPGSDVVVRALPAAASASGKELDNDVRTALGRLTGQRL</sequence>
<keyword evidence="1 6" id="KW-0819">tRNA processing</keyword>
<dbReference type="InterPro" id="IPR014721">
    <property type="entry name" value="Ribsml_uS5_D2-typ_fold_subgr"/>
</dbReference>
<evidence type="ECO:0000256" key="5">
    <source>
        <dbReference type="ARBA" id="ARBA00022884"/>
    </source>
</evidence>
<evidence type="ECO:0000256" key="7">
    <source>
        <dbReference type="NCBIfam" id="TIGR00188"/>
    </source>
</evidence>
<dbReference type="GO" id="GO:0030677">
    <property type="term" value="C:ribonuclease P complex"/>
    <property type="evidence" value="ECO:0007669"/>
    <property type="project" value="TreeGrafter"/>
</dbReference>
<organism evidence="8 9">
    <name type="scientific">Corynebacterium mendelii</name>
    <dbReference type="NCBI Taxonomy" id="2765362"/>
    <lineage>
        <taxon>Bacteria</taxon>
        <taxon>Bacillati</taxon>
        <taxon>Actinomycetota</taxon>
        <taxon>Actinomycetes</taxon>
        <taxon>Mycobacteriales</taxon>
        <taxon>Corynebacteriaceae</taxon>
        <taxon>Corynebacterium</taxon>
    </lineage>
</organism>
<dbReference type="InterPro" id="IPR000100">
    <property type="entry name" value="RNase_P"/>
</dbReference>
<evidence type="ECO:0000256" key="4">
    <source>
        <dbReference type="ARBA" id="ARBA00022801"/>
    </source>
</evidence>
<reference evidence="8" key="1">
    <citation type="submission" date="2021-03" db="EMBL/GenBank/DDBJ databases">
        <authorList>
            <person name="Sun Q."/>
        </authorList>
    </citation>
    <scope>NUCLEOTIDE SEQUENCE</scope>
    <source>
        <strain evidence="8">CCM 8862</strain>
    </source>
</reference>
<dbReference type="EC" id="3.1.26.5" evidence="6 7"/>
<dbReference type="AlphaFoldDB" id="A0A939E0Q6"/>
<dbReference type="PANTHER" id="PTHR33992">
    <property type="entry name" value="RIBONUCLEASE P PROTEIN COMPONENT"/>
    <property type="match status" value="1"/>
</dbReference>
<proteinExistence type="inferred from homology"/>
<protein>
    <recommendedName>
        <fullName evidence="6 7">Ribonuclease P protein component</fullName>
        <shortName evidence="6">RNase P protein</shortName>
        <shortName evidence="6">RNaseP protein</shortName>
        <ecNumber evidence="6 7">3.1.26.5</ecNumber>
    </recommendedName>
    <alternativeName>
        <fullName evidence="6">Protein C5</fullName>
    </alternativeName>
</protein>
<dbReference type="GO" id="GO:0042781">
    <property type="term" value="F:3'-tRNA processing endoribonuclease activity"/>
    <property type="evidence" value="ECO:0007669"/>
    <property type="project" value="TreeGrafter"/>
</dbReference>
<dbReference type="GO" id="GO:0000049">
    <property type="term" value="F:tRNA binding"/>
    <property type="evidence" value="ECO:0007669"/>
    <property type="project" value="UniProtKB-UniRule"/>
</dbReference>
<accession>A0A939E0Q6</accession>
<dbReference type="EMBL" id="JAFLEQ010000011">
    <property type="protein sequence ID" value="MBN9644306.1"/>
    <property type="molecule type" value="Genomic_DNA"/>
</dbReference>
<dbReference type="PANTHER" id="PTHR33992:SF1">
    <property type="entry name" value="RIBONUCLEASE P PROTEIN COMPONENT"/>
    <property type="match status" value="1"/>
</dbReference>
<dbReference type="SUPFAM" id="SSF54211">
    <property type="entry name" value="Ribosomal protein S5 domain 2-like"/>
    <property type="match status" value="1"/>
</dbReference>
<dbReference type="RefSeq" id="WP_207278798.1">
    <property type="nucleotide sequence ID" value="NZ_JAFLEQ010000011.1"/>
</dbReference>
<dbReference type="InterPro" id="IPR020568">
    <property type="entry name" value="Ribosomal_Su5_D2-typ_SF"/>
</dbReference>
<keyword evidence="4 6" id="KW-0378">Hydrolase</keyword>
<evidence type="ECO:0000256" key="6">
    <source>
        <dbReference type="HAMAP-Rule" id="MF_00227"/>
    </source>
</evidence>
<evidence type="ECO:0000256" key="3">
    <source>
        <dbReference type="ARBA" id="ARBA00022759"/>
    </source>
</evidence>
<keyword evidence="2 6" id="KW-0540">Nuclease</keyword>
<dbReference type="HAMAP" id="MF_00227">
    <property type="entry name" value="RNase_P"/>
    <property type="match status" value="1"/>
</dbReference>
<comment type="catalytic activity">
    <reaction evidence="6">
        <text>Endonucleolytic cleavage of RNA, removing 5'-extranucleotides from tRNA precursor.</text>
        <dbReference type="EC" id="3.1.26.5"/>
    </reaction>
</comment>
<evidence type="ECO:0000256" key="2">
    <source>
        <dbReference type="ARBA" id="ARBA00022722"/>
    </source>
</evidence>
<dbReference type="NCBIfam" id="TIGR00188">
    <property type="entry name" value="rnpA"/>
    <property type="match status" value="1"/>
</dbReference>
<dbReference type="Pfam" id="PF00825">
    <property type="entry name" value="Ribonuclease_P"/>
    <property type="match status" value="1"/>
</dbReference>
<comment type="function">
    <text evidence="6">RNaseP catalyzes the removal of the 5'-leader sequence from pre-tRNA to produce the mature 5'-terminus. It can also cleave other RNA substrates such as 4.5S RNA. The protein component plays an auxiliary but essential role in vivo by binding to the 5'-leader sequence and broadening the substrate specificity of the ribozyme.</text>
</comment>
<keyword evidence="9" id="KW-1185">Reference proteome</keyword>
<evidence type="ECO:0000256" key="1">
    <source>
        <dbReference type="ARBA" id="ARBA00022694"/>
    </source>
</evidence>
<evidence type="ECO:0000313" key="9">
    <source>
        <dbReference type="Proteomes" id="UP000664332"/>
    </source>
</evidence>
<comment type="similarity">
    <text evidence="6">Belongs to the RnpA family.</text>
</comment>
<dbReference type="GO" id="GO:0001682">
    <property type="term" value="P:tRNA 5'-leader removal"/>
    <property type="evidence" value="ECO:0007669"/>
    <property type="project" value="UniProtKB-UniRule"/>
</dbReference>
<name>A0A939E0Q6_9CORY</name>
<gene>
    <name evidence="6 8" type="primary">rnpA</name>
    <name evidence="8" type="ORF">JZY06_06730</name>
</gene>
<evidence type="ECO:0000313" key="8">
    <source>
        <dbReference type="EMBL" id="MBN9644306.1"/>
    </source>
</evidence>
<keyword evidence="3 6" id="KW-0255">Endonuclease</keyword>
<dbReference type="Gene3D" id="3.30.230.10">
    <property type="match status" value="1"/>
</dbReference>
<dbReference type="Proteomes" id="UP000664332">
    <property type="component" value="Unassembled WGS sequence"/>
</dbReference>
<comment type="subunit">
    <text evidence="6">Consists of a catalytic RNA component (M1 or rnpB) and a protein subunit.</text>
</comment>
<comment type="caution">
    <text evidence="8">The sequence shown here is derived from an EMBL/GenBank/DDBJ whole genome shotgun (WGS) entry which is preliminary data.</text>
</comment>
<keyword evidence="5 6" id="KW-0694">RNA-binding</keyword>
<dbReference type="GO" id="GO:0004526">
    <property type="term" value="F:ribonuclease P activity"/>
    <property type="evidence" value="ECO:0007669"/>
    <property type="project" value="UniProtKB-UniRule"/>
</dbReference>